<reference evidence="1" key="1">
    <citation type="submission" date="2020-04" db="EMBL/GenBank/DDBJ databases">
        <authorList>
            <person name="Chiriac C."/>
            <person name="Salcher M."/>
            <person name="Ghai R."/>
            <person name="Kavagutti S V."/>
        </authorList>
    </citation>
    <scope>NUCLEOTIDE SEQUENCE</scope>
</reference>
<sequence>MKSIDRLYAINEAIWIRDNAQVISRNVLIEKLQNLAEYDMYSNRQMANICGNVIRHNVIAGYVNKTNKTGGRLNPASLEDLREALFSKERGRIDYASVKNALEAGTSQGMVSKLTGINQSVISRRISNEK</sequence>
<protein>
    <submittedName>
        <fullName evidence="1">Uncharacterized protein</fullName>
    </submittedName>
</protein>
<proteinExistence type="predicted"/>
<name>A0A6J5MPA0_9CAUD</name>
<dbReference type="EMBL" id="LR796499">
    <property type="protein sequence ID" value="CAB4148985.1"/>
    <property type="molecule type" value="Genomic_DNA"/>
</dbReference>
<gene>
    <name evidence="1" type="ORF">UFOVP536_37</name>
</gene>
<evidence type="ECO:0000313" key="1">
    <source>
        <dbReference type="EMBL" id="CAB4148985.1"/>
    </source>
</evidence>
<organism evidence="1">
    <name type="scientific">uncultured Caudovirales phage</name>
    <dbReference type="NCBI Taxonomy" id="2100421"/>
    <lineage>
        <taxon>Viruses</taxon>
        <taxon>Duplodnaviria</taxon>
        <taxon>Heunggongvirae</taxon>
        <taxon>Uroviricota</taxon>
        <taxon>Caudoviricetes</taxon>
        <taxon>Peduoviridae</taxon>
        <taxon>Maltschvirus</taxon>
        <taxon>Maltschvirus maltsch</taxon>
    </lineage>
</organism>
<accession>A0A6J5MPA0</accession>